<accession>X1MYY6</accession>
<keyword evidence="1" id="KW-0235">DNA replication</keyword>
<evidence type="ECO:0000313" key="2">
    <source>
        <dbReference type="EMBL" id="GAI19870.1"/>
    </source>
</evidence>
<dbReference type="AlphaFoldDB" id="X1MYY6"/>
<evidence type="ECO:0000256" key="1">
    <source>
        <dbReference type="ARBA" id="ARBA00022705"/>
    </source>
</evidence>
<sequence>PYNEDPKRARERGQKASLINSVNKLKEGSRGVERDYYKQLYWKLLSCNRDFRVYRHVDTGECRAQPVTCGCRLCPFCTRRRAQHLREQFRRVIATMDNPVHVTLSFKNVSQLTGEVLDGCLRSLTRLRGRKFWRDAVRGGVWSFEVTYKPETGFHPHFHLLVDTAKRANPIPKDVLRAAWTEITGAWTSWVKYAENPEEIIKYPVKPVGFLDRPEAVAAFLRATRNRRLTQGFGSFLGFSDRPDDASASLSNDDKWEFLCWTTSDRVYRLSTGGFGWLGPRELV</sequence>
<dbReference type="EMBL" id="BARV01017117">
    <property type="protein sequence ID" value="GAI19870.1"/>
    <property type="molecule type" value="Genomic_DNA"/>
</dbReference>
<organism evidence="2">
    <name type="scientific">marine sediment metagenome</name>
    <dbReference type="NCBI Taxonomy" id="412755"/>
    <lineage>
        <taxon>unclassified sequences</taxon>
        <taxon>metagenomes</taxon>
        <taxon>ecological metagenomes</taxon>
    </lineage>
</organism>
<protein>
    <recommendedName>
        <fullName evidence="3">Replication protein</fullName>
    </recommendedName>
</protein>
<dbReference type="InterPro" id="IPR000989">
    <property type="entry name" value="Rep"/>
</dbReference>
<reference evidence="2" key="1">
    <citation type="journal article" date="2014" name="Front. Microbiol.">
        <title>High frequency of phylogenetically diverse reductive dehalogenase-homologous genes in deep subseafloor sedimentary metagenomes.</title>
        <authorList>
            <person name="Kawai M."/>
            <person name="Futagami T."/>
            <person name="Toyoda A."/>
            <person name="Takaki Y."/>
            <person name="Nishi S."/>
            <person name="Hori S."/>
            <person name="Arai W."/>
            <person name="Tsubouchi T."/>
            <person name="Morono Y."/>
            <person name="Uchiyama I."/>
            <person name="Ito T."/>
            <person name="Fujiyama A."/>
            <person name="Inagaki F."/>
            <person name="Takami H."/>
        </authorList>
    </citation>
    <scope>NUCLEOTIDE SEQUENCE</scope>
    <source>
        <strain evidence="2">Expedition CK06-06</strain>
    </source>
</reference>
<feature type="non-terminal residue" evidence="2">
    <location>
        <position position="284"/>
    </location>
</feature>
<proteinExistence type="predicted"/>
<dbReference type="GO" id="GO:0006260">
    <property type="term" value="P:DNA replication"/>
    <property type="evidence" value="ECO:0007669"/>
    <property type="project" value="UniProtKB-KW"/>
</dbReference>
<comment type="caution">
    <text evidence="2">The sequence shown here is derived from an EMBL/GenBank/DDBJ whole genome shotgun (WGS) entry which is preliminary data.</text>
</comment>
<gene>
    <name evidence="2" type="ORF">S06H3_29237</name>
</gene>
<dbReference type="Pfam" id="PF01446">
    <property type="entry name" value="Rep_1"/>
    <property type="match status" value="1"/>
</dbReference>
<dbReference type="GO" id="GO:0003677">
    <property type="term" value="F:DNA binding"/>
    <property type="evidence" value="ECO:0007669"/>
    <property type="project" value="InterPro"/>
</dbReference>
<evidence type="ECO:0008006" key="3">
    <source>
        <dbReference type="Google" id="ProtNLM"/>
    </source>
</evidence>
<name>X1MYY6_9ZZZZ</name>
<feature type="non-terminal residue" evidence="2">
    <location>
        <position position="1"/>
    </location>
</feature>